<dbReference type="RefSeq" id="WP_048468137.1">
    <property type="nucleotide sequence ID" value="NZ_LABX01000492.1"/>
</dbReference>
<name>A0A0J6RQP1_9HYPH</name>
<evidence type="ECO:0000313" key="1">
    <source>
        <dbReference type="EMBL" id="KMO23589.1"/>
    </source>
</evidence>
<dbReference type="EMBL" id="LABX01000492">
    <property type="protein sequence ID" value="KMO23589.1"/>
    <property type="molecule type" value="Genomic_DNA"/>
</dbReference>
<dbReference type="Proteomes" id="UP000035929">
    <property type="component" value="Unassembled WGS sequence"/>
</dbReference>
<gene>
    <name evidence="1" type="ORF">VP06_33525</name>
</gene>
<feature type="non-terminal residue" evidence="1">
    <location>
        <position position="209"/>
    </location>
</feature>
<protein>
    <submittedName>
        <fullName evidence="1">Uncharacterized protein</fullName>
    </submittedName>
</protein>
<reference evidence="1 2" key="1">
    <citation type="submission" date="2015-03" db="EMBL/GenBank/DDBJ databases">
        <title>Genome sequencing of Methylobacterium aquaticum DSM16371 type strain.</title>
        <authorList>
            <person name="Chaudhry V."/>
            <person name="Patil P.B."/>
        </authorList>
    </citation>
    <scope>NUCLEOTIDE SEQUENCE [LARGE SCALE GENOMIC DNA]</scope>
    <source>
        <strain evidence="1 2">DSM 16371</strain>
    </source>
</reference>
<proteinExistence type="predicted"/>
<evidence type="ECO:0000313" key="2">
    <source>
        <dbReference type="Proteomes" id="UP000035929"/>
    </source>
</evidence>
<dbReference type="PATRIC" id="fig|270351.6.peg.6013"/>
<accession>A0A0J6RQP1</accession>
<organism evidence="1 2">
    <name type="scientific">Methylobacterium aquaticum</name>
    <dbReference type="NCBI Taxonomy" id="270351"/>
    <lineage>
        <taxon>Bacteria</taxon>
        <taxon>Pseudomonadati</taxon>
        <taxon>Pseudomonadota</taxon>
        <taxon>Alphaproteobacteria</taxon>
        <taxon>Hyphomicrobiales</taxon>
        <taxon>Methylobacteriaceae</taxon>
        <taxon>Methylobacterium</taxon>
    </lineage>
</organism>
<dbReference type="AlphaFoldDB" id="A0A0J6RQP1"/>
<comment type="caution">
    <text evidence="1">The sequence shown here is derived from an EMBL/GenBank/DDBJ whole genome shotgun (WGS) entry which is preliminary data.</text>
</comment>
<sequence>TIRLSAGNGLTLASNAVLDAHGTVLQTDSYGQPIEAKNRGHIELTAAGGALTLSPGATMNLTAPNGVAYGDVVLNAQRTGETSGDIAINAAGPLNIKGAYSIALNAFWTYNLPDGSTITQATLDGYDVASTTFISAALGNTGLSARVAGLSAYGSAYHLRPGVQITSSGNLSTSGDIDLAKYRYGANADRDPNSATYGAGEPMALVIRA</sequence>
<feature type="non-terminal residue" evidence="1">
    <location>
        <position position="1"/>
    </location>
</feature>